<evidence type="ECO:0000256" key="1">
    <source>
        <dbReference type="SAM" id="MobiDB-lite"/>
    </source>
</evidence>
<accession>A0A1A6C838</accession>
<gene>
    <name evidence="4" type="ORF">Thpro_020448</name>
</gene>
<name>A0A1A6C838_9GAMM</name>
<evidence type="ECO:0000259" key="3">
    <source>
        <dbReference type="SMART" id="SM00460"/>
    </source>
</evidence>
<dbReference type="InterPro" id="IPR002931">
    <property type="entry name" value="Transglutaminase-like"/>
</dbReference>
<feature type="transmembrane region" description="Helical" evidence="2">
    <location>
        <begin position="117"/>
        <end position="135"/>
    </location>
</feature>
<keyword evidence="5" id="KW-1185">Reference proteome</keyword>
<dbReference type="Pfam" id="PF11992">
    <property type="entry name" value="TgpA_N"/>
    <property type="match status" value="1"/>
</dbReference>
<dbReference type="Gene3D" id="3.10.620.30">
    <property type="match status" value="1"/>
</dbReference>
<dbReference type="Pfam" id="PF01841">
    <property type="entry name" value="Transglut_core"/>
    <property type="match status" value="1"/>
</dbReference>
<evidence type="ECO:0000313" key="5">
    <source>
        <dbReference type="Proteomes" id="UP000029273"/>
    </source>
</evidence>
<dbReference type="Proteomes" id="UP000029273">
    <property type="component" value="Unassembled WGS sequence"/>
</dbReference>
<feature type="transmembrane region" description="Helical" evidence="2">
    <location>
        <begin position="553"/>
        <end position="577"/>
    </location>
</feature>
<dbReference type="SUPFAM" id="SSF54001">
    <property type="entry name" value="Cysteine proteinases"/>
    <property type="match status" value="1"/>
</dbReference>
<dbReference type="PANTHER" id="PTHR42736:SF1">
    <property type="entry name" value="PROTEIN-GLUTAMINE GAMMA-GLUTAMYLTRANSFERASE"/>
    <property type="match status" value="1"/>
</dbReference>
<feature type="compositionally biased region" description="Basic and acidic residues" evidence="1">
    <location>
        <begin position="683"/>
        <end position="693"/>
    </location>
</feature>
<dbReference type="EMBL" id="JQSG02000001">
    <property type="protein sequence ID" value="OBS10732.1"/>
    <property type="molecule type" value="Genomic_DNA"/>
</dbReference>
<dbReference type="OrthoDB" id="9804872at2"/>
<feature type="region of interest" description="Disordered" evidence="1">
    <location>
        <begin position="669"/>
        <end position="693"/>
    </location>
</feature>
<dbReference type="InterPro" id="IPR052901">
    <property type="entry name" value="Bact_TGase-like"/>
</dbReference>
<reference evidence="4 5" key="1">
    <citation type="journal article" date="2014" name="Genome Announc.">
        <title>Draft Genome Sequence of the Iron-Oxidizing, Acidophilic, and Halotolerant 'Thiobacillus prosperus' Type Strain DSM 5130.</title>
        <authorList>
            <person name="Ossandon F.J."/>
            <person name="Cardenas J.P."/>
            <person name="Corbett M."/>
            <person name="Quatrini R."/>
            <person name="Holmes D.S."/>
            <person name="Watkin E."/>
        </authorList>
    </citation>
    <scope>NUCLEOTIDE SEQUENCE [LARGE SCALE GENOMIC DNA]</scope>
    <source>
        <strain evidence="4 5">DSM 5130</strain>
    </source>
</reference>
<keyword evidence="2" id="KW-0472">Membrane</keyword>
<dbReference type="PANTHER" id="PTHR42736">
    <property type="entry name" value="PROTEIN-GLUTAMINE GAMMA-GLUTAMYLTRANSFERASE"/>
    <property type="match status" value="1"/>
</dbReference>
<keyword evidence="2" id="KW-1133">Transmembrane helix</keyword>
<feature type="transmembrane region" description="Helical" evidence="2">
    <location>
        <begin position="44"/>
        <end position="61"/>
    </location>
</feature>
<proteinExistence type="predicted"/>
<sequence length="693" mass="76004">MKHRHVNRGRRQNDLPATMHSALYALLASLAAIAAMLFGALPAWASAVAIAAFGFGALSLYRGWPRLPGFLLAMLGLAAMLGVWLWFHTLNGAAAGVSLLLLIVAVKCFETRNTRDLMVVALSAYLLTASLFLFGQGILRTLFGLANLVWLTAVLQQIQSRRSMLSTHRLLAVSGGRIAAAIPLMLMLFVLFPRIDGPLWGRLPDRGKAVTGLSDHMSPGAISQLVRSQAIAFRAHFPESPPPPQARYWRAYVLDRFNGRSWHPGPPAPPAGRLRASGRPITYTLLLQASDHRAVPVLGWPVAAPPGTRLIAGHTLRANRIENNVRSFRLHAAPTAARLGARLPPAALAAYLRLPTNAAPRAYALARRWKAADPAPRAVIARALRYFHDQPFYYTLNPPRLNGDITDRFLFDTRQGFCEDYASAFAVLMRAANIPARVVVGYMGGRWNAALHYFTVRDADAHAWVEVWLHGRGWTRVDPTAAVAASRVEAGTGATAEGGLGLRSEQRGWLAHWGDSLRSGWDTAGYLWDTWVIAFGPAEQRALLHRLGLRSDWGALAGYLAAGFALLAAIGFAWTYWRHRPPPPTPEQRLYQRYLRRLRRHGLSPARQEGVQAFALRLARDWPALAASAGQVATSYLEARFAAAGPGEQSRSRRLARLRQAVAGALADLDTKRPAKAGQRTGEPVRVRMEKKG</sequence>
<dbReference type="AlphaFoldDB" id="A0A1A6C838"/>
<feature type="transmembrane region" description="Helical" evidence="2">
    <location>
        <begin position="170"/>
        <end position="192"/>
    </location>
</feature>
<dbReference type="RefSeq" id="WP_065089151.1">
    <property type="nucleotide sequence ID" value="NZ_JQSG02000001.1"/>
</dbReference>
<protein>
    <recommendedName>
        <fullName evidence="3">Transglutaminase-like domain-containing protein</fullName>
    </recommendedName>
</protein>
<evidence type="ECO:0000313" key="4">
    <source>
        <dbReference type="EMBL" id="OBS10732.1"/>
    </source>
</evidence>
<feature type="domain" description="Transglutaminase-like" evidence="3">
    <location>
        <begin position="410"/>
        <end position="481"/>
    </location>
</feature>
<dbReference type="InterPro" id="IPR021878">
    <property type="entry name" value="TgpA_N"/>
</dbReference>
<feature type="transmembrane region" description="Helical" evidence="2">
    <location>
        <begin position="68"/>
        <end position="87"/>
    </location>
</feature>
<evidence type="ECO:0000256" key="2">
    <source>
        <dbReference type="SAM" id="Phobius"/>
    </source>
</evidence>
<comment type="caution">
    <text evidence="4">The sequence shown here is derived from an EMBL/GenBank/DDBJ whole genome shotgun (WGS) entry which is preliminary data.</text>
</comment>
<dbReference type="Pfam" id="PF13559">
    <property type="entry name" value="DUF4129"/>
    <property type="match status" value="1"/>
</dbReference>
<dbReference type="InterPro" id="IPR038765">
    <property type="entry name" value="Papain-like_cys_pep_sf"/>
</dbReference>
<feature type="transmembrane region" description="Helical" evidence="2">
    <location>
        <begin position="21"/>
        <end position="38"/>
    </location>
</feature>
<dbReference type="InterPro" id="IPR025403">
    <property type="entry name" value="TgpA-like_C"/>
</dbReference>
<organism evidence="4 5">
    <name type="scientific">Acidihalobacter prosperus</name>
    <dbReference type="NCBI Taxonomy" id="160660"/>
    <lineage>
        <taxon>Bacteria</taxon>
        <taxon>Pseudomonadati</taxon>
        <taxon>Pseudomonadota</taxon>
        <taxon>Gammaproteobacteria</taxon>
        <taxon>Chromatiales</taxon>
        <taxon>Ectothiorhodospiraceae</taxon>
        <taxon>Acidihalobacter</taxon>
    </lineage>
</organism>
<keyword evidence="2" id="KW-0812">Transmembrane</keyword>
<feature type="transmembrane region" description="Helical" evidence="2">
    <location>
        <begin position="93"/>
        <end position="110"/>
    </location>
</feature>
<dbReference type="SMART" id="SM00460">
    <property type="entry name" value="TGc"/>
    <property type="match status" value="1"/>
</dbReference>